<dbReference type="EMBL" id="CSAD01000505">
    <property type="protein sequence ID" value="COW08377.1"/>
    <property type="molecule type" value="Genomic_DNA"/>
</dbReference>
<proteinExistence type="predicted"/>
<dbReference type="AlphaFoldDB" id="A0A0T7PSA1"/>
<gene>
    <name evidence="2" type="ORF">ERS007679_03079</name>
    <name evidence="3" type="ORF">ERS007739_04156</name>
    <name evidence="1" type="ORF">ERS027646_03834</name>
</gene>
<reference evidence="3" key="1">
    <citation type="submission" date="2015-03" db="EMBL/GenBank/DDBJ databases">
        <authorList>
            <consortium name="Pathogen Informatics"/>
            <person name="Murphy D."/>
        </authorList>
    </citation>
    <scope>NUCLEOTIDE SEQUENCE</scope>
    <source>
        <strain evidence="3">N09902308</strain>
    </source>
</reference>
<evidence type="ECO:0000313" key="6">
    <source>
        <dbReference type="Proteomes" id="UP000048948"/>
    </source>
</evidence>
<dbReference type="Proteomes" id="UP000039021">
    <property type="component" value="Unassembled WGS sequence"/>
</dbReference>
<reference evidence="4 5" key="2">
    <citation type="submission" date="2015-03" db="EMBL/GenBank/DDBJ databases">
        <authorList>
            <consortium name="Pathogen Informatics"/>
        </authorList>
    </citation>
    <scope>NUCLEOTIDE SEQUENCE [LARGE SCALE GENOMIC DNA]</scope>
    <source>
        <strain evidence="1 6">Bir 172</strain>
        <strain evidence="2 5">G09801536</strain>
        <strain evidence="4">N09902308</strain>
    </source>
</reference>
<dbReference type="EMBL" id="CNGE01000990">
    <property type="protein sequence ID" value="CKT58219.1"/>
    <property type="molecule type" value="Genomic_DNA"/>
</dbReference>
<evidence type="ECO:0000313" key="2">
    <source>
        <dbReference type="EMBL" id="COW08377.1"/>
    </source>
</evidence>
<evidence type="ECO:0000313" key="3">
    <source>
        <dbReference type="EMBL" id="COZ81349.1"/>
    </source>
</evidence>
<dbReference type="Proteomes" id="UP000048948">
    <property type="component" value="Unassembled WGS sequence"/>
</dbReference>
<sequence length="45" mass="4721">MSLMSFQMTRVISSPSSSTTGPLTFILGALDMGVHIRLLAARAGP</sequence>
<evidence type="ECO:0000313" key="1">
    <source>
        <dbReference type="EMBL" id="CKT58219.1"/>
    </source>
</evidence>
<organism evidence="3 4">
    <name type="scientific">Mycobacterium tuberculosis</name>
    <dbReference type="NCBI Taxonomy" id="1773"/>
    <lineage>
        <taxon>Bacteria</taxon>
        <taxon>Bacillati</taxon>
        <taxon>Actinomycetota</taxon>
        <taxon>Actinomycetes</taxon>
        <taxon>Mycobacteriales</taxon>
        <taxon>Mycobacteriaceae</taxon>
        <taxon>Mycobacterium</taxon>
        <taxon>Mycobacterium tuberculosis complex</taxon>
    </lineage>
</organism>
<evidence type="ECO:0000313" key="5">
    <source>
        <dbReference type="Proteomes" id="UP000045842"/>
    </source>
</evidence>
<name>A0A0T7PSA1_MYCTX</name>
<protein>
    <submittedName>
        <fullName evidence="3">Uncharacterized protein</fullName>
    </submittedName>
</protein>
<accession>A0A0T7PSA1</accession>
<dbReference type="Proteomes" id="UP000045842">
    <property type="component" value="Unassembled WGS sequence"/>
</dbReference>
<dbReference type="EMBL" id="CSBK01002422">
    <property type="protein sequence ID" value="COZ81349.1"/>
    <property type="molecule type" value="Genomic_DNA"/>
</dbReference>
<evidence type="ECO:0000313" key="4">
    <source>
        <dbReference type="Proteomes" id="UP000039021"/>
    </source>
</evidence>